<evidence type="ECO:0008006" key="4">
    <source>
        <dbReference type="Google" id="ProtNLM"/>
    </source>
</evidence>
<dbReference type="Proteomes" id="UP000823749">
    <property type="component" value="Chromosome 12"/>
</dbReference>
<dbReference type="AlphaFoldDB" id="A0AAV6I0W4"/>
<dbReference type="InterPro" id="IPR040256">
    <property type="entry name" value="At4g02000-like"/>
</dbReference>
<evidence type="ECO:0000256" key="1">
    <source>
        <dbReference type="SAM" id="MobiDB-lite"/>
    </source>
</evidence>
<dbReference type="PANTHER" id="PTHR31286:SF99">
    <property type="entry name" value="DUF4283 DOMAIN-CONTAINING PROTEIN"/>
    <property type="match status" value="1"/>
</dbReference>
<feature type="region of interest" description="Disordered" evidence="1">
    <location>
        <begin position="409"/>
        <end position="439"/>
    </location>
</feature>
<evidence type="ECO:0000313" key="2">
    <source>
        <dbReference type="EMBL" id="KAG5520829.1"/>
    </source>
</evidence>
<name>A0AAV6I0W4_9ERIC</name>
<dbReference type="InterPro" id="IPR036691">
    <property type="entry name" value="Endo/exonu/phosph_ase_sf"/>
</dbReference>
<comment type="caution">
    <text evidence="2">The sequence shown here is derived from an EMBL/GenBank/DDBJ whole genome shotgun (WGS) entry which is preliminary data.</text>
</comment>
<reference evidence="2" key="1">
    <citation type="submission" date="2020-08" db="EMBL/GenBank/DDBJ databases">
        <title>Plant Genome Project.</title>
        <authorList>
            <person name="Zhang R.-G."/>
        </authorList>
    </citation>
    <scope>NUCLEOTIDE SEQUENCE</scope>
    <source>
        <strain evidence="2">WSP0</strain>
        <tissue evidence="2">Leaf</tissue>
    </source>
</reference>
<accession>A0AAV6I0W4</accession>
<protein>
    <recommendedName>
        <fullName evidence="4">DUF4283 domain-containing protein</fullName>
    </recommendedName>
</protein>
<dbReference type="PANTHER" id="PTHR31286">
    <property type="entry name" value="GLYCINE-RICH CELL WALL STRUCTURAL PROTEIN 1.8-LIKE"/>
    <property type="match status" value="1"/>
</dbReference>
<dbReference type="SUPFAM" id="SSF56219">
    <property type="entry name" value="DNase I-like"/>
    <property type="match status" value="1"/>
</dbReference>
<sequence>MDSGILVSNAIVGGLNSGGIGEPRVSPVSKASSIVNPCPSGNIVDLLEQVTVPHRDHLPPCATMSPTAGQNNDGAGRLQQMAGSSWSTIVSGVEELEHPRWQKCIVGHFLDKKLNFSAVQNIAKKIWARFGIREEKEQLSKIPLWVHFFNVPLEMWTGPRLSHIASSVGHPLYADQMTESGRRLSYAKICVEVDCSSPLPESFDLKYANGDVVVIRIQYPWKPQMCSVCQVFGHNETTCPSKVKDKKQGNGGVDGAQGKTVQDNEWQVVRILQREARSGLGGSASLQAAQASTSAPTAGMQLPINVLPVNGESFSGPKLVDGVSSVPIQSEPDIPGNGRPLGKRHSVEKEVSEPSRFAVLDALGLNVEGVPIEVVVTLPDEASVQGAMLTSEIGLNSYGIGPDFPDGSQSKATPIAGAGKKAKGKGGGRDPSKGRARGLNNPLKQEEVCSLIVSQRLGLCGVLEAKVRKDNLAAICSRCFPCSWNYLNNSVTCLSSRRVFHASVVYGANSMVCRRSLWSAMRFLFSVIGDSPWIQLGDFNVALRSSEKLKPVLKDLNSQCFSNISAIGDDKAWTLNGAVIAVTLMAVTEQVGGEHGVPPPGVGDADLRRSSSELSEAHAMRRAAVDEGKHSLKAEEDRR</sequence>
<keyword evidence="3" id="KW-1185">Reference proteome</keyword>
<evidence type="ECO:0000313" key="3">
    <source>
        <dbReference type="Proteomes" id="UP000823749"/>
    </source>
</evidence>
<feature type="region of interest" description="Disordered" evidence="1">
    <location>
        <begin position="593"/>
        <end position="639"/>
    </location>
</feature>
<dbReference type="EMBL" id="JACTNZ010000012">
    <property type="protein sequence ID" value="KAG5520829.1"/>
    <property type="molecule type" value="Genomic_DNA"/>
</dbReference>
<proteinExistence type="predicted"/>
<gene>
    <name evidence="2" type="ORF">RHGRI_033409</name>
</gene>
<feature type="compositionally biased region" description="Basic and acidic residues" evidence="1">
    <location>
        <begin position="605"/>
        <end position="639"/>
    </location>
</feature>
<organism evidence="2 3">
    <name type="scientific">Rhododendron griersonianum</name>
    <dbReference type="NCBI Taxonomy" id="479676"/>
    <lineage>
        <taxon>Eukaryota</taxon>
        <taxon>Viridiplantae</taxon>
        <taxon>Streptophyta</taxon>
        <taxon>Embryophyta</taxon>
        <taxon>Tracheophyta</taxon>
        <taxon>Spermatophyta</taxon>
        <taxon>Magnoliopsida</taxon>
        <taxon>eudicotyledons</taxon>
        <taxon>Gunneridae</taxon>
        <taxon>Pentapetalae</taxon>
        <taxon>asterids</taxon>
        <taxon>Ericales</taxon>
        <taxon>Ericaceae</taxon>
        <taxon>Ericoideae</taxon>
        <taxon>Rhodoreae</taxon>
        <taxon>Rhododendron</taxon>
    </lineage>
</organism>